<keyword evidence="5" id="KW-0472">Membrane</keyword>
<dbReference type="EMBL" id="CP015056">
    <property type="protein sequence ID" value="QGN15283.1"/>
    <property type="molecule type" value="Genomic_DNA"/>
</dbReference>
<dbReference type="SUPFAM" id="SSF51905">
    <property type="entry name" value="FAD/NAD(P)-binding domain"/>
    <property type="match status" value="1"/>
</dbReference>
<keyword evidence="5" id="KW-1133">Transmembrane helix</keyword>
<keyword evidence="3 4" id="KW-0560">Oxidoreductase</keyword>
<dbReference type="Gene3D" id="3.50.50.60">
    <property type="entry name" value="FAD/NAD(P)-binding domain"/>
    <property type="match status" value="1"/>
</dbReference>
<dbReference type="PANTHER" id="PTHR43400">
    <property type="entry name" value="FUMARATE REDUCTASE"/>
    <property type="match status" value="1"/>
</dbReference>
<reference evidence="7 8" key="1">
    <citation type="submission" date="2016-03" db="EMBL/GenBank/DDBJ databases">
        <title>How can Kluyveromyces marxianus grow so fast - potential evolutionary course in Saccharomyces Complex revealed by comparative genomics.</title>
        <authorList>
            <person name="Mo W."/>
            <person name="Lu W."/>
            <person name="Yang X."/>
            <person name="Qi J."/>
            <person name="Lv H."/>
        </authorList>
    </citation>
    <scope>NUCLEOTIDE SEQUENCE [LARGE SCALE GENOMIC DNA]</scope>
    <source>
        <strain evidence="7 8">FIM1</strain>
    </source>
</reference>
<dbReference type="PANTHER" id="PTHR43400:SF7">
    <property type="entry name" value="FAD-DEPENDENT OXIDOREDUCTASE 2 FAD BINDING DOMAIN-CONTAINING PROTEIN"/>
    <property type="match status" value="1"/>
</dbReference>
<comment type="cofactor">
    <cofactor evidence="4">
        <name>FAD</name>
        <dbReference type="ChEBI" id="CHEBI:57692"/>
    </cofactor>
    <text evidence="4">Binds 1 FAD per monomer.</text>
</comment>
<proteinExistence type="inferred from homology"/>
<dbReference type="InterPro" id="IPR050315">
    <property type="entry name" value="FAD-oxidoreductase_2"/>
</dbReference>
<feature type="domain" description="FAD-dependent oxidoreductase 2 FAD-binding" evidence="6">
    <location>
        <begin position="33"/>
        <end position="469"/>
    </location>
</feature>
<comment type="catalytic activity">
    <reaction evidence="4">
        <text>succinate + NAD(+) = fumarate + NADH + H(+)</text>
        <dbReference type="Rhea" id="RHEA:18281"/>
        <dbReference type="ChEBI" id="CHEBI:15378"/>
        <dbReference type="ChEBI" id="CHEBI:29806"/>
        <dbReference type="ChEBI" id="CHEBI:30031"/>
        <dbReference type="ChEBI" id="CHEBI:57540"/>
        <dbReference type="ChEBI" id="CHEBI:57945"/>
        <dbReference type="EC" id="1.3.1.6"/>
    </reaction>
</comment>
<evidence type="ECO:0000313" key="8">
    <source>
        <dbReference type="Proteomes" id="UP000422736"/>
    </source>
</evidence>
<evidence type="ECO:0000256" key="5">
    <source>
        <dbReference type="SAM" id="Phobius"/>
    </source>
</evidence>
<evidence type="ECO:0000256" key="3">
    <source>
        <dbReference type="ARBA" id="ARBA00023002"/>
    </source>
</evidence>
<dbReference type="Gene3D" id="3.90.700.10">
    <property type="entry name" value="Succinate dehydrogenase/fumarate reductase flavoprotein, catalytic domain"/>
    <property type="match status" value="1"/>
</dbReference>
<comment type="similarity">
    <text evidence="4">Belongs to the FAD-dependent oxidoreductase 2 family. FRD/SDH subfamily.</text>
</comment>
<evidence type="ECO:0000256" key="1">
    <source>
        <dbReference type="ARBA" id="ARBA00022630"/>
    </source>
</evidence>
<organism evidence="7 8">
    <name type="scientific">Kluyveromyces marxianus</name>
    <name type="common">Yeast</name>
    <name type="synonym">Candida kefyr</name>
    <dbReference type="NCBI Taxonomy" id="4911"/>
    <lineage>
        <taxon>Eukaryota</taxon>
        <taxon>Fungi</taxon>
        <taxon>Dikarya</taxon>
        <taxon>Ascomycota</taxon>
        <taxon>Saccharomycotina</taxon>
        <taxon>Saccharomycetes</taxon>
        <taxon>Saccharomycetales</taxon>
        <taxon>Saccharomycetaceae</taxon>
        <taxon>Kluyveromyces</taxon>
    </lineage>
</organism>
<accession>A0ABX6EVZ0</accession>
<keyword evidence="1 4" id="KW-0285">Flavoprotein</keyword>
<keyword evidence="2 4" id="KW-0274">FAD</keyword>
<dbReference type="EC" id="1.3.1.6" evidence="4"/>
<gene>
    <name evidence="7" type="primary">FRD1</name>
    <name evidence="7" type="ORF">FIM1_1972</name>
</gene>
<evidence type="ECO:0000256" key="4">
    <source>
        <dbReference type="RuleBase" id="RU366062"/>
    </source>
</evidence>
<keyword evidence="5" id="KW-0812">Transmembrane</keyword>
<dbReference type="InterPro" id="IPR036188">
    <property type="entry name" value="FAD/NAD-bd_sf"/>
</dbReference>
<comment type="function">
    <text evidence="4">Irreversibly catalyzes the reduction of fumarate to succinate.</text>
</comment>
<name>A0ABX6EVZ0_KLUMA</name>
<dbReference type="SUPFAM" id="SSF56425">
    <property type="entry name" value="Succinate dehydrogenase/fumarate reductase flavoprotein, catalytic domain"/>
    <property type="match status" value="1"/>
</dbReference>
<dbReference type="InterPro" id="IPR027477">
    <property type="entry name" value="Succ_DH/fumarate_Rdtase_cat_sf"/>
</dbReference>
<dbReference type="InterPro" id="IPR003953">
    <property type="entry name" value="FAD-dep_OxRdtase_2_FAD-bd"/>
</dbReference>
<protein>
    <recommendedName>
        <fullName evidence="4">Fumarate reductase</fullName>
        <ecNumber evidence="4">1.3.1.6</ecNumber>
    </recommendedName>
</protein>
<evidence type="ECO:0000313" key="7">
    <source>
        <dbReference type="EMBL" id="QGN15283.1"/>
    </source>
</evidence>
<sequence>MLHRYIRLFSFCVILYLVYLLLTKESNVMSKPVVVIGSGLAGLTTSSQLAKFNIPIVLLEKTSSIGGNSIKASSGINGAGTETQSRLHVEDHPELFADDTIKSAKGKGVVALMEKLSKDSSDAISWLQNDFKIPLDKLAQLGGHSVPRTHRSSGKLPPGFQIVDTLKKALESYDSKAVKIQLNSKVVDVKLDSNNRVSSVVFEDQDGTHTIETNNVVFCTGGFGFNKKLLEKYAPHLVDLPTTNGEQTLGEGQVLLEKLGAKLIDMDQIQVHPTGFVDPANPDSNWKFLAAEALRGLGGVLINPHTGQRFVNELTTRDMVTEAIQSKSESKTAYLVMSESLYENYKPNMDFYMFKKLVSKKTIAEFAEDLPVSVDQLIAELSTYSDLSKDDHLGRKFRENTFGSSLSSDSTIFVGKITPVVHFTMGGAKIDEQARVLNAEGKPLATGIYAAGEVSGGVHGANRLGGSSLLECVVFGRQAAKSIRANL</sequence>
<evidence type="ECO:0000259" key="6">
    <source>
        <dbReference type="Pfam" id="PF00890"/>
    </source>
</evidence>
<dbReference type="NCBIfam" id="TIGR01813">
    <property type="entry name" value="flavo_cyto_c"/>
    <property type="match status" value="1"/>
</dbReference>
<feature type="transmembrane region" description="Helical" evidence="5">
    <location>
        <begin position="6"/>
        <end position="22"/>
    </location>
</feature>
<keyword evidence="8" id="KW-1185">Reference proteome</keyword>
<evidence type="ECO:0000256" key="2">
    <source>
        <dbReference type="ARBA" id="ARBA00022827"/>
    </source>
</evidence>
<dbReference type="Pfam" id="PF00890">
    <property type="entry name" value="FAD_binding_2"/>
    <property type="match status" value="1"/>
</dbReference>
<dbReference type="InterPro" id="IPR010960">
    <property type="entry name" value="Flavocytochrome_c"/>
</dbReference>
<dbReference type="Proteomes" id="UP000422736">
    <property type="component" value="Chromosome 3"/>
</dbReference>